<dbReference type="InterPro" id="IPR051533">
    <property type="entry name" value="WaaL-like"/>
</dbReference>
<feature type="domain" description="O-antigen ligase-related" evidence="5">
    <location>
        <begin position="278"/>
        <end position="423"/>
    </location>
</feature>
<protein>
    <recommendedName>
        <fullName evidence="5">O-antigen ligase-related domain-containing protein</fullName>
    </recommendedName>
</protein>
<keyword evidence="2" id="KW-0812">Transmembrane</keyword>
<reference evidence="6 7" key="1">
    <citation type="journal article" date="2019" name="Int. J. Syst. Evol. Microbiol.">
        <title>Capsulimonas corticalis gen. nov., sp. nov., an aerobic capsulated bacterium, of a novel bacterial order, Capsulimonadales ord. nov., of the class Armatimonadia of the phylum Armatimonadetes.</title>
        <authorList>
            <person name="Li J."/>
            <person name="Kudo C."/>
            <person name="Tonouchi A."/>
        </authorList>
    </citation>
    <scope>NUCLEOTIDE SEQUENCE [LARGE SCALE GENOMIC DNA]</scope>
    <source>
        <strain evidence="6 7">AX-7</strain>
    </source>
</reference>
<dbReference type="GO" id="GO:0016020">
    <property type="term" value="C:membrane"/>
    <property type="evidence" value="ECO:0007669"/>
    <property type="project" value="UniProtKB-SubCell"/>
</dbReference>
<dbReference type="AlphaFoldDB" id="A0A402CU97"/>
<evidence type="ECO:0000259" key="5">
    <source>
        <dbReference type="Pfam" id="PF04932"/>
    </source>
</evidence>
<dbReference type="EMBL" id="AP025739">
    <property type="protein sequence ID" value="BDI28895.1"/>
    <property type="molecule type" value="Genomic_DNA"/>
</dbReference>
<proteinExistence type="predicted"/>
<dbReference type="Proteomes" id="UP000287394">
    <property type="component" value="Chromosome"/>
</dbReference>
<dbReference type="InterPro" id="IPR007016">
    <property type="entry name" value="O-antigen_ligase-rel_domated"/>
</dbReference>
<comment type="subcellular location">
    <subcellularLocation>
        <location evidence="1">Membrane</location>
        <topology evidence="1">Multi-pass membrane protein</topology>
    </subcellularLocation>
</comment>
<keyword evidence="4" id="KW-0472">Membrane</keyword>
<dbReference type="KEGG" id="ccot:CCAX7_009460"/>
<name>A0A402CU97_9BACT</name>
<keyword evidence="3" id="KW-1133">Transmembrane helix</keyword>
<dbReference type="PANTHER" id="PTHR37422">
    <property type="entry name" value="TEICHURONIC ACID BIOSYNTHESIS PROTEIN TUAE"/>
    <property type="match status" value="1"/>
</dbReference>
<dbReference type="OrthoDB" id="9806320at2"/>
<sequence length="509" mass="54536">MRFPVQPFTSGASSGRTYLLLGVLACVIGVLAPSLQLVFLICGLAIVTTAMRFTEKLSIATFWALPYMAANLPLSAFTLKLPEAVAYLFTAAVLLKAAVRRETIVTPPVTPQVMLYLVALCLSTIFAPFVPAPYLGAIEPSNRNSPGIRPLSVIIWLGISWAVVIALYHMVHERPQLLRQWLRAHILGSALACLISISMYFMALGGATFINIGGLQARSLVVASGVSDGLSVLRLAGVAYEPLFLAFYLLTVMPLTVLTVIYSPAWMPRKLAAPILGIQTLTMLMTMSSGGWAGLFTALIVIFPLIRKYRVERRVKIGFGLAILVTTLLVTVLLASSQVYLEGAQGAVTKIINGGDKIRDREWAVGKRLFQAYPLLGCGPGLANFFFPRYHDLYQAQPIDGANEVNNVPLNVLAESGLVGFAAVGWCTIAGLGTLLSAILRSRYINAPTLMALTASLVGCAVQYMSMNPLFLIYFSALVGLALAAVRASRRPGAVDPLLGEATTGAAVS</sequence>
<accession>A0A402CU97</accession>
<evidence type="ECO:0000256" key="2">
    <source>
        <dbReference type="ARBA" id="ARBA00022692"/>
    </source>
</evidence>
<dbReference type="Pfam" id="PF04932">
    <property type="entry name" value="Wzy_C"/>
    <property type="match status" value="1"/>
</dbReference>
<organism evidence="6 7">
    <name type="scientific">Capsulimonas corticalis</name>
    <dbReference type="NCBI Taxonomy" id="2219043"/>
    <lineage>
        <taxon>Bacteria</taxon>
        <taxon>Bacillati</taxon>
        <taxon>Armatimonadota</taxon>
        <taxon>Armatimonadia</taxon>
        <taxon>Capsulimonadales</taxon>
        <taxon>Capsulimonadaceae</taxon>
        <taxon>Capsulimonas</taxon>
    </lineage>
</organism>
<keyword evidence="7" id="KW-1185">Reference proteome</keyword>
<evidence type="ECO:0000256" key="1">
    <source>
        <dbReference type="ARBA" id="ARBA00004141"/>
    </source>
</evidence>
<evidence type="ECO:0000256" key="3">
    <source>
        <dbReference type="ARBA" id="ARBA00022989"/>
    </source>
</evidence>
<dbReference type="PANTHER" id="PTHR37422:SF13">
    <property type="entry name" value="LIPOPOLYSACCHARIDE BIOSYNTHESIS PROTEIN PA4999-RELATED"/>
    <property type="match status" value="1"/>
</dbReference>
<evidence type="ECO:0000256" key="4">
    <source>
        <dbReference type="ARBA" id="ARBA00023136"/>
    </source>
</evidence>
<dbReference type="RefSeq" id="WP_119320952.1">
    <property type="nucleotide sequence ID" value="NZ_AP025739.1"/>
</dbReference>
<evidence type="ECO:0000313" key="6">
    <source>
        <dbReference type="EMBL" id="BDI28895.1"/>
    </source>
</evidence>
<gene>
    <name evidence="6" type="ORF">CCAX7_009460</name>
</gene>
<evidence type="ECO:0000313" key="7">
    <source>
        <dbReference type="Proteomes" id="UP000287394"/>
    </source>
</evidence>